<protein>
    <recommendedName>
        <fullName evidence="2 9">Transcription elongation factor GreA</fullName>
    </recommendedName>
    <alternativeName>
        <fullName evidence="8 9">Transcript cleavage factor GreA</fullName>
    </alternativeName>
</protein>
<dbReference type="SUPFAM" id="SSF54534">
    <property type="entry name" value="FKBP-like"/>
    <property type="match status" value="1"/>
</dbReference>
<dbReference type="PIRSF" id="PIRSF006092">
    <property type="entry name" value="GreA_GreB"/>
    <property type="match status" value="1"/>
</dbReference>
<evidence type="ECO:0000256" key="10">
    <source>
        <dbReference type="RuleBase" id="RU000556"/>
    </source>
</evidence>
<evidence type="ECO:0000256" key="9">
    <source>
        <dbReference type="HAMAP-Rule" id="MF_00105"/>
    </source>
</evidence>
<dbReference type="Pfam" id="PF01272">
    <property type="entry name" value="GreA_GreB"/>
    <property type="match status" value="1"/>
</dbReference>
<dbReference type="NCBIfam" id="NF001263">
    <property type="entry name" value="PRK00226.1-4"/>
    <property type="match status" value="1"/>
</dbReference>
<feature type="domain" description="Transcription elongation factor GreA/GreB N-terminal" evidence="12">
    <location>
        <begin position="7"/>
        <end position="76"/>
    </location>
</feature>
<dbReference type="HAMAP" id="MF_00105">
    <property type="entry name" value="GreA_GreB"/>
    <property type="match status" value="1"/>
</dbReference>
<accession>A0ABT2RLC6</accession>
<evidence type="ECO:0000313" key="14">
    <source>
        <dbReference type="Proteomes" id="UP001652431"/>
    </source>
</evidence>
<dbReference type="GO" id="GO:0003746">
    <property type="term" value="F:translation elongation factor activity"/>
    <property type="evidence" value="ECO:0007669"/>
    <property type="project" value="UniProtKB-KW"/>
</dbReference>
<evidence type="ECO:0000259" key="12">
    <source>
        <dbReference type="Pfam" id="PF03449"/>
    </source>
</evidence>
<sequence length="160" mass="18045">MEERKRLLTYAGLKALEDELENLKVVRRKEVAGKIKEAREQGDLSENAEYDAAKDEQRDIEARIEELEKILKNAEVVVEDEINLDKINVGCTVTVYDVEFEEEIDFKIVGSTEANSLQGKISNESPVGKALIGREVGDSVIVETQSGEIEYKVLKIERSM</sequence>
<evidence type="ECO:0000256" key="1">
    <source>
        <dbReference type="ARBA" id="ARBA00008213"/>
    </source>
</evidence>
<dbReference type="Gene3D" id="1.10.287.180">
    <property type="entry name" value="Transcription elongation factor, GreA/GreB, N-terminal domain"/>
    <property type="match status" value="1"/>
</dbReference>
<evidence type="ECO:0000256" key="7">
    <source>
        <dbReference type="ARBA" id="ARBA00024916"/>
    </source>
</evidence>
<dbReference type="InterPro" id="IPR006359">
    <property type="entry name" value="Tscrpt_elong_fac_GreA"/>
</dbReference>
<dbReference type="PANTHER" id="PTHR30437:SF4">
    <property type="entry name" value="TRANSCRIPTION ELONGATION FACTOR GREA"/>
    <property type="match status" value="1"/>
</dbReference>
<dbReference type="RefSeq" id="WP_158369292.1">
    <property type="nucleotide sequence ID" value="NZ_JAOQJU010000005.1"/>
</dbReference>
<dbReference type="InterPro" id="IPR023459">
    <property type="entry name" value="Tscrpt_elong_fac_GreA/B_fam"/>
</dbReference>
<dbReference type="Pfam" id="PF03449">
    <property type="entry name" value="GreA_GreB_N"/>
    <property type="match status" value="1"/>
</dbReference>
<keyword evidence="4 9" id="KW-0175">Coiled coil</keyword>
<comment type="function">
    <text evidence="7 9 10">Necessary for efficient RNA polymerase transcription elongation past template-encoded arresting sites. The arresting sites in DNA have the property of trapping a certain fraction of elongating RNA polymerases that pass through, resulting in locked ternary complexes. Cleavage of the nascent transcript by cleavage factors such as GreA or GreB allows the resumption of elongation from the new 3'terminus. GreA releases sequences of 2 to 3 nucleotides.</text>
</comment>
<dbReference type="InterPro" id="IPR036805">
    <property type="entry name" value="Tscrpt_elong_fac_GreA/B_N_sf"/>
</dbReference>
<keyword evidence="5 9" id="KW-0238">DNA-binding</keyword>
<organism evidence="13 14">
    <name type="scientific">Dorea acetigenes</name>
    <dbReference type="NCBI Taxonomy" id="2981787"/>
    <lineage>
        <taxon>Bacteria</taxon>
        <taxon>Bacillati</taxon>
        <taxon>Bacillota</taxon>
        <taxon>Clostridia</taxon>
        <taxon>Lachnospirales</taxon>
        <taxon>Lachnospiraceae</taxon>
        <taxon>Dorea</taxon>
    </lineage>
</organism>
<keyword evidence="3 9" id="KW-0805">Transcription regulation</keyword>
<feature type="domain" description="Transcription elongation factor GreA/GreB C-terminal" evidence="11">
    <location>
        <begin position="85"/>
        <end position="157"/>
    </location>
</feature>
<evidence type="ECO:0000256" key="2">
    <source>
        <dbReference type="ARBA" id="ARBA00013729"/>
    </source>
</evidence>
<evidence type="ECO:0000256" key="5">
    <source>
        <dbReference type="ARBA" id="ARBA00023125"/>
    </source>
</evidence>
<dbReference type="EMBL" id="JAOQJU010000005">
    <property type="protein sequence ID" value="MCU6686217.1"/>
    <property type="molecule type" value="Genomic_DNA"/>
</dbReference>
<keyword evidence="13" id="KW-0648">Protein biosynthesis</keyword>
<dbReference type="InterPro" id="IPR036953">
    <property type="entry name" value="GreA/GreB_C_sf"/>
</dbReference>
<evidence type="ECO:0000256" key="8">
    <source>
        <dbReference type="ARBA" id="ARBA00030776"/>
    </source>
</evidence>
<keyword evidence="14" id="KW-1185">Reference proteome</keyword>
<gene>
    <name evidence="9 13" type="primary">greA</name>
    <name evidence="13" type="ORF">OCV99_06540</name>
</gene>
<dbReference type="PROSITE" id="PS00829">
    <property type="entry name" value="GREAB_1"/>
    <property type="match status" value="1"/>
</dbReference>
<evidence type="ECO:0000313" key="13">
    <source>
        <dbReference type="EMBL" id="MCU6686217.1"/>
    </source>
</evidence>
<comment type="caution">
    <text evidence="13">The sequence shown here is derived from an EMBL/GenBank/DDBJ whole genome shotgun (WGS) entry which is preliminary data.</text>
</comment>
<dbReference type="InterPro" id="IPR028624">
    <property type="entry name" value="Tscrpt_elong_fac_GreA/B"/>
</dbReference>
<keyword evidence="6 9" id="KW-0804">Transcription</keyword>
<comment type="similarity">
    <text evidence="1 9 10">Belongs to the GreA/GreB family.</text>
</comment>
<dbReference type="SUPFAM" id="SSF46557">
    <property type="entry name" value="GreA transcript cleavage protein, N-terminal domain"/>
    <property type="match status" value="1"/>
</dbReference>
<dbReference type="InterPro" id="IPR001437">
    <property type="entry name" value="Tscrpt_elong_fac_GreA/B_C"/>
</dbReference>
<dbReference type="Gene3D" id="3.10.50.30">
    <property type="entry name" value="Transcription elongation factor, GreA/GreB, C-terminal domain"/>
    <property type="match status" value="1"/>
</dbReference>
<dbReference type="NCBIfam" id="NF001261">
    <property type="entry name" value="PRK00226.1-2"/>
    <property type="match status" value="1"/>
</dbReference>
<dbReference type="InterPro" id="IPR022691">
    <property type="entry name" value="Tscrpt_elong_fac_GreA/B_N"/>
</dbReference>
<evidence type="ECO:0000259" key="11">
    <source>
        <dbReference type="Pfam" id="PF01272"/>
    </source>
</evidence>
<dbReference type="Proteomes" id="UP001652431">
    <property type="component" value="Unassembled WGS sequence"/>
</dbReference>
<proteinExistence type="inferred from homology"/>
<keyword evidence="13" id="KW-0251">Elongation factor</keyword>
<evidence type="ECO:0000256" key="6">
    <source>
        <dbReference type="ARBA" id="ARBA00023163"/>
    </source>
</evidence>
<dbReference type="NCBIfam" id="TIGR01462">
    <property type="entry name" value="greA"/>
    <property type="match status" value="1"/>
</dbReference>
<reference evidence="13 14" key="1">
    <citation type="journal article" date="2021" name="ISME Commun">
        <title>Automated analysis of genomic sequences facilitates high-throughput and comprehensive description of bacteria.</title>
        <authorList>
            <person name="Hitch T.C.A."/>
        </authorList>
    </citation>
    <scope>NUCLEOTIDE SEQUENCE [LARGE SCALE GENOMIC DNA]</scope>
    <source>
        <strain evidence="13 14">Sanger_03</strain>
    </source>
</reference>
<dbReference type="PANTHER" id="PTHR30437">
    <property type="entry name" value="TRANSCRIPTION ELONGATION FACTOR GREA"/>
    <property type="match status" value="1"/>
</dbReference>
<evidence type="ECO:0000256" key="3">
    <source>
        <dbReference type="ARBA" id="ARBA00023015"/>
    </source>
</evidence>
<name>A0ABT2RLC6_9FIRM</name>
<evidence type="ECO:0000256" key="4">
    <source>
        <dbReference type="ARBA" id="ARBA00023054"/>
    </source>
</evidence>
<dbReference type="PROSITE" id="PS00830">
    <property type="entry name" value="GREAB_2"/>
    <property type="match status" value="1"/>
</dbReference>
<feature type="coiled-coil region" evidence="9">
    <location>
        <begin position="50"/>
        <end position="84"/>
    </location>
</feature>
<dbReference type="InterPro" id="IPR018151">
    <property type="entry name" value="TF_GreA/GreB_CS"/>
</dbReference>